<protein>
    <submittedName>
        <fullName evidence="1">NAD(P)-binding protein</fullName>
    </submittedName>
</protein>
<evidence type="ECO:0000313" key="2">
    <source>
        <dbReference type="Proteomes" id="UP001334732"/>
    </source>
</evidence>
<dbReference type="Gene3D" id="3.90.660.10">
    <property type="match status" value="1"/>
</dbReference>
<organism evidence="1 2">
    <name type="scientific">Thiobacillus sedimenti</name>
    <dbReference type="NCBI Taxonomy" id="3110231"/>
    <lineage>
        <taxon>Bacteria</taxon>
        <taxon>Pseudomonadati</taxon>
        <taxon>Pseudomonadota</taxon>
        <taxon>Betaproteobacteria</taxon>
        <taxon>Nitrosomonadales</taxon>
        <taxon>Thiobacillaceae</taxon>
        <taxon>Thiobacillus</taxon>
    </lineage>
</organism>
<proteinExistence type="predicted"/>
<keyword evidence="2" id="KW-1185">Reference proteome</keyword>
<dbReference type="Pfam" id="PF13450">
    <property type="entry name" value="NAD_binding_8"/>
    <property type="match status" value="1"/>
</dbReference>
<dbReference type="Proteomes" id="UP001334732">
    <property type="component" value="Chromosome"/>
</dbReference>
<dbReference type="SUPFAM" id="SSF51905">
    <property type="entry name" value="FAD/NAD(P)-binding domain"/>
    <property type="match status" value="1"/>
</dbReference>
<dbReference type="EMBL" id="CP141769">
    <property type="protein sequence ID" value="WRS40528.1"/>
    <property type="molecule type" value="Genomic_DNA"/>
</dbReference>
<name>A0ABZ1CMA2_9PROT</name>
<gene>
    <name evidence="1" type="ORF">VA613_06535</name>
</gene>
<dbReference type="PANTHER" id="PTHR16128">
    <property type="entry name" value="FAD/NAD(P)-BINDING OXIDOREDUCTASE FAMILY PROTEIN"/>
    <property type="match status" value="1"/>
</dbReference>
<evidence type="ECO:0000313" key="1">
    <source>
        <dbReference type="EMBL" id="WRS40528.1"/>
    </source>
</evidence>
<reference evidence="1 2" key="1">
    <citation type="submission" date="2023-12" db="EMBL/GenBank/DDBJ databases">
        <title>Thiobacillus sedimentum sp. nov., a chemolithoautotrophic sulfur-oxidizing bacterium isolated from freshwater sediment.</title>
        <authorList>
            <person name="Luo J."/>
            <person name="Dai C."/>
        </authorList>
    </citation>
    <scope>NUCLEOTIDE SEQUENCE [LARGE SCALE GENOMIC DNA]</scope>
    <source>
        <strain evidence="1 2">SCUT-2</strain>
    </source>
</reference>
<dbReference type="RefSeq" id="WP_324781055.1">
    <property type="nucleotide sequence ID" value="NZ_CP141769.1"/>
</dbReference>
<dbReference type="PANTHER" id="PTHR16128:SF5">
    <property type="entry name" value="FAD_NAD(P)-BINDING OXIDOREDUCTASE FAMILY PROTEIN"/>
    <property type="match status" value="1"/>
</dbReference>
<accession>A0ABZ1CMA2</accession>
<dbReference type="InterPro" id="IPR036188">
    <property type="entry name" value="FAD/NAD-bd_sf"/>
</dbReference>
<sequence>MTSTDPQGAGPASPTAEASRAPLRAAIVGAGVAGASCAGTLAAAGWDVEVFDKARGAGGRLSTRRTDHGWATLGTPFISAKREPFRSQLREWTRQGWVAPVRGTIWQGRATISWAEAQLQNHYRPTIEPSQLVRQLLGQARLHTKSRVAALQPRTLVMENGDLKGDYDCVICSVPSPQAIPMLDALPLLRERVSGVRYRPIWSFLMRWEGGPAADVIKFDDHLLNLAVRQPTNGPGVWSVYSSHEFAETYLEASVEEASTRAASALMGLLGLPWPVEVEASHLWRYARPHSEVGGFWVGDRENRVALIGDGIAGVGVERAWESGMRLAQALVQARDELLI</sequence>
<dbReference type="Gene3D" id="3.50.50.60">
    <property type="entry name" value="FAD/NAD(P)-binding domain"/>
    <property type="match status" value="1"/>
</dbReference>